<dbReference type="PROSITE" id="PS01360">
    <property type="entry name" value="ZF_MYND_1"/>
    <property type="match status" value="1"/>
</dbReference>
<accession>A0AAR5Q700</accession>
<evidence type="ECO:0000259" key="5">
    <source>
        <dbReference type="PROSITE" id="PS50865"/>
    </source>
</evidence>
<dbReference type="GO" id="GO:0008270">
    <property type="term" value="F:zinc ion binding"/>
    <property type="evidence" value="ECO:0007669"/>
    <property type="project" value="UniProtKB-KW"/>
</dbReference>
<dbReference type="InterPro" id="IPR002893">
    <property type="entry name" value="Znf_MYND"/>
</dbReference>
<dbReference type="Proteomes" id="UP000019118">
    <property type="component" value="Unassembled WGS sequence"/>
</dbReference>
<proteinExistence type="predicted"/>
<reference evidence="6" key="2">
    <citation type="submission" date="2024-08" db="UniProtKB">
        <authorList>
            <consortium name="EnsemblMetazoa"/>
        </authorList>
    </citation>
    <scope>IDENTIFICATION</scope>
</reference>
<name>A0AAR5Q700_DENPD</name>
<dbReference type="GO" id="GO:0034451">
    <property type="term" value="C:centriolar satellite"/>
    <property type="evidence" value="ECO:0007669"/>
    <property type="project" value="TreeGrafter"/>
</dbReference>
<dbReference type="GeneID" id="109543573"/>
<organism evidence="6 7">
    <name type="scientific">Dendroctonus ponderosae</name>
    <name type="common">Mountain pine beetle</name>
    <dbReference type="NCBI Taxonomy" id="77166"/>
    <lineage>
        <taxon>Eukaryota</taxon>
        <taxon>Metazoa</taxon>
        <taxon>Ecdysozoa</taxon>
        <taxon>Arthropoda</taxon>
        <taxon>Hexapoda</taxon>
        <taxon>Insecta</taxon>
        <taxon>Pterygota</taxon>
        <taxon>Neoptera</taxon>
        <taxon>Endopterygota</taxon>
        <taxon>Coleoptera</taxon>
        <taxon>Polyphaga</taxon>
        <taxon>Cucujiformia</taxon>
        <taxon>Curculionidae</taxon>
        <taxon>Scolytinae</taxon>
        <taxon>Dendroctonus</taxon>
    </lineage>
</organism>
<sequence length="434" mass="50098">MEFAKHRVVFNKGFGSTMEDVLLPNEIELFVQTMEPQNIKDIGSERWVDWHNRVQKLNQQAAVEAACLKEEQVKETLVAFGKVKCLVHEVILINIWKNKVLPNMLKLKPDPESTFLAYSILYHEGVCVSLLELVVYHMNCCETLDEASVDLLDYVCGSISQLLNFKHEEQGKQESAKDELFRQRSNLSFEIGIRSLSILRYLAEHFDRLPITVCSHIYTIHDVPILLTEILRIRPWVKGCKQFAGGKWKNWDQEQLVQAEAQVWLTLRFILLDSECSHYYSITQSRRTQLCMLLHLMVPSLLDQLAPLVDLKYWLCKLTSLQEYAAPPKPLLVETIMEIKENILAECKSSWKKIAKQQVGIVFSQNRELLQEVAKKLTDAYNTDLLEQFDVKDAASCKQCGNSAIQRCSRCKTAWYCSRACQVADWPKHKENCP</sequence>
<dbReference type="AlphaFoldDB" id="A0AAR5Q700"/>
<dbReference type="GO" id="GO:0044458">
    <property type="term" value="P:motile cilium assembly"/>
    <property type="evidence" value="ECO:0007669"/>
    <property type="project" value="TreeGrafter"/>
</dbReference>
<evidence type="ECO:0000313" key="7">
    <source>
        <dbReference type="Proteomes" id="UP000019118"/>
    </source>
</evidence>
<dbReference type="SUPFAM" id="SSF144232">
    <property type="entry name" value="HIT/MYND zinc finger-like"/>
    <property type="match status" value="1"/>
</dbReference>
<dbReference type="GO" id="GO:0036159">
    <property type="term" value="P:inner dynein arm assembly"/>
    <property type="evidence" value="ECO:0007669"/>
    <property type="project" value="TreeGrafter"/>
</dbReference>
<dbReference type="Gene3D" id="6.10.140.2220">
    <property type="match status" value="1"/>
</dbReference>
<dbReference type="PROSITE" id="PS50865">
    <property type="entry name" value="ZF_MYND_2"/>
    <property type="match status" value="1"/>
</dbReference>
<dbReference type="InterPro" id="IPR052298">
    <property type="entry name" value="ZMYND10"/>
</dbReference>
<dbReference type="KEGG" id="dpa:109543573"/>
<keyword evidence="2 4" id="KW-0863">Zinc-finger</keyword>
<dbReference type="PANTHER" id="PTHR13244">
    <property type="entry name" value="ZINC FINGER MYND DOMAIN CONTAINING PROTEIN 10"/>
    <property type="match status" value="1"/>
</dbReference>
<evidence type="ECO:0000256" key="3">
    <source>
        <dbReference type="ARBA" id="ARBA00022833"/>
    </source>
</evidence>
<evidence type="ECO:0000313" key="6">
    <source>
        <dbReference type="EnsemblMetazoa" id="XP_019768921.1"/>
    </source>
</evidence>
<keyword evidence="7" id="KW-1185">Reference proteome</keyword>
<dbReference type="PANTHER" id="PTHR13244:SF7">
    <property type="entry name" value="ZINC FINGER MYND DOMAIN-CONTAINING PROTEIN 10"/>
    <property type="match status" value="1"/>
</dbReference>
<feature type="domain" description="MYND-type" evidence="5">
    <location>
        <begin position="397"/>
        <end position="433"/>
    </location>
</feature>
<dbReference type="CTD" id="51364"/>
<keyword evidence="1" id="KW-0479">Metal-binding</keyword>
<keyword evidence="3" id="KW-0862">Zinc</keyword>
<evidence type="ECO:0000256" key="1">
    <source>
        <dbReference type="ARBA" id="ARBA00022723"/>
    </source>
</evidence>
<dbReference type="Pfam" id="PF01753">
    <property type="entry name" value="zf-MYND"/>
    <property type="match status" value="1"/>
</dbReference>
<evidence type="ECO:0000256" key="4">
    <source>
        <dbReference type="PROSITE-ProRule" id="PRU00134"/>
    </source>
</evidence>
<dbReference type="GO" id="GO:0005737">
    <property type="term" value="C:cytoplasm"/>
    <property type="evidence" value="ECO:0007669"/>
    <property type="project" value="TreeGrafter"/>
</dbReference>
<dbReference type="EnsemblMetazoa" id="XM_019913362.1">
    <property type="protein sequence ID" value="XP_019768921.1"/>
    <property type="gene ID" value="LOC109543573"/>
</dbReference>
<dbReference type="GO" id="GO:0036158">
    <property type="term" value="P:outer dynein arm assembly"/>
    <property type="evidence" value="ECO:0007669"/>
    <property type="project" value="TreeGrafter"/>
</dbReference>
<protein>
    <recommendedName>
        <fullName evidence="5">MYND-type domain-containing protein</fullName>
    </recommendedName>
</protein>
<reference evidence="7" key="1">
    <citation type="journal article" date="2013" name="Genome Biol.">
        <title>Draft genome of the mountain pine beetle, Dendroctonus ponderosae Hopkins, a major forest pest.</title>
        <authorList>
            <person name="Keeling C.I."/>
            <person name="Yuen M.M."/>
            <person name="Liao N.Y."/>
            <person name="Docking T.R."/>
            <person name="Chan S.K."/>
            <person name="Taylor G.A."/>
            <person name="Palmquist D.L."/>
            <person name="Jackman S.D."/>
            <person name="Nguyen A."/>
            <person name="Li M."/>
            <person name="Henderson H."/>
            <person name="Janes J.K."/>
            <person name="Zhao Y."/>
            <person name="Pandoh P."/>
            <person name="Moore R."/>
            <person name="Sperling F.A."/>
            <person name="Huber D.P."/>
            <person name="Birol I."/>
            <person name="Jones S.J."/>
            <person name="Bohlmann J."/>
        </authorList>
    </citation>
    <scope>NUCLEOTIDE SEQUENCE</scope>
</reference>
<evidence type="ECO:0000256" key="2">
    <source>
        <dbReference type="ARBA" id="ARBA00022771"/>
    </source>
</evidence>